<protein>
    <recommendedName>
        <fullName evidence="4">Secreted protein</fullName>
    </recommendedName>
</protein>
<organism evidence="3">
    <name type="scientific">Rhipicephalus appendiculatus</name>
    <name type="common">Brown ear tick</name>
    <dbReference type="NCBI Taxonomy" id="34631"/>
    <lineage>
        <taxon>Eukaryota</taxon>
        <taxon>Metazoa</taxon>
        <taxon>Ecdysozoa</taxon>
        <taxon>Arthropoda</taxon>
        <taxon>Chelicerata</taxon>
        <taxon>Arachnida</taxon>
        <taxon>Acari</taxon>
        <taxon>Parasitiformes</taxon>
        <taxon>Ixodida</taxon>
        <taxon>Ixodoidea</taxon>
        <taxon>Ixodidae</taxon>
        <taxon>Rhipicephalinae</taxon>
        <taxon>Rhipicephalus</taxon>
        <taxon>Rhipicephalus</taxon>
    </lineage>
</organism>
<feature type="compositionally biased region" description="Polar residues" evidence="1">
    <location>
        <begin position="74"/>
        <end position="85"/>
    </location>
</feature>
<dbReference type="EMBL" id="GEDV01007410">
    <property type="protein sequence ID" value="JAP81147.1"/>
    <property type="molecule type" value="Transcribed_RNA"/>
</dbReference>
<dbReference type="AlphaFoldDB" id="A0A131YQC8"/>
<proteinExistence type="predicted"/>
<feature type="region of interest" description="Disordered" evidence="1">
    <location>
        <begin position="63"/>
        <end position="121"/>
    </location>
</feature>
<reference evidence="3" key="1">
    <citation type="journal article" date="2016" name="Ticks Tick Borne Dis.">
        <title>De novo assembly and annotation of the salivary gland transcriptome of Rhipicephalus appendiculatus male and female ticks during blood feeding.</title>
        <authorList>
            <person name="de Castro M.H."/>
            <person name="de Klerk D."/>
            <person name="Pienaar R."/>
            <person name="Latif A.A."/>
            <person name="Rees D.J."/>
            <person name="Mans B.J."/>
        </authorList>
    </citation>
    <scope>NUCLEOTIDE SEQUENCE</scope>
    <source>
        <tissue evidence="3">Salivary glands</tissue>
    </source>
</reference>
<name>A0A131YQC8_RHIAP</name>
<feature type="signal peptide" evidence="2">
    <location>
        <begin position="1"/>
        <end position="33"/>
    </location>
</feature>
<feature type="chain" id="PRO_5007285675" description="Secreted protein" evidence="2">
    <location>
        <begin position="34"/>
        <end position="121"/>
    </location>
</feature>
<accession>A0A131YQC8</accession>
<evidence type="ECO:0000256" key="2">
    <source>
        <dbReference type="SAM" id="SignalP"/>
    </source>
</evidence>
<evidence type="ECO:0008006" key="4">
    <source>
        <dbReference type="Google" id="ProtNLM"/>
    </source>
</evidence>
<sequence length="121" mass="13043">MTQFSAPNVLAVMVTLGVILLTIENQGPQSALAVPLPGCCGSKPRSKRGQLVSGVASYRPHFQTRNSAHHHQQRQGQGFSTNVTHTGGPKIGRKRSEAPTNGTHPRISRPRSSRAVRESQV</sequence>
<evidence type="ECO:0000256" key="1">
    <source>
        <dbReference type="SAM" id="MobiDB-lite"/>
    </source>
</evidence>
<keyword evidence="2" id="KW-0732">Signal</keyword>
<evidence type="ECO:0000313" key="3">
    <source>
        <dbReference type="EMBL" id="JAP81147.1"/>
    </source>
</evidence>